<organism evidence="2 3">
    <name type="scientific">Burkholderia pseudomallei (strain 1026b)</name>
    <dbReference type="NCBI Taxonomy" id="884204"/>
    <lineage>
        <taxon>Bacteria</taxon>
        <taxon>Pseudomonadati</taxon>
        <taxon>Pseudomonadota</taxon>
        <taxon>Betaproteobacteria</taxon>
        <taxon>Burkholderiales</taxon>
        <taxon>Burkholderiaceae</taxon>
        <taxon>Burkholderia</taxon>
        <taxon>pseudomallei group</taxon>
    </lineage>
</organism>
<name>A0A0H3HLS2_BURP2</name>
<evidence type="ECO:0000256" key="1">
    <source>
        <dbReference type="SAM" id="MobiDB-lite"/>
    </source>
</evidence>
<reference evidence="2 3" key="1">
    <citation type="journal article" date="2012" name="PLoS ONE">
        <title>Evolution of Burkholderia pseudomallei in recurrent melioidosis.</title>
        <authorList>
            <person name="Hayden H.S."/>
            <person name="Lim R."/>
            <person name="Brittnacher M.J."/>
            <person name="Sims E.H."/>
            <person name="Ramage E.R."/>
            <person name="Fong C."/>
            <person name="Wu Z."/>
            <person name="Crist E."/>
            <person name="Chang J."/>
            <person name="Zhou Y."/>
            <person name="Radey M."/>
            <person name="Rohmer L."/>
            <person name="Haugen E."/>
            <person name="Gillett W."/>
            <person name="Wuthiekanun V."/>
            <person name="Peacock S.J."/>
            <person name="Kaul R."/>
            <person name="Miller S.I."/>
            <person name="Manoil C."/>
            <person name="Jacobs M.A."/>
        </authorList>
    </citation>
    <scope>NUCLEOTIDE SEQUENCE [LARGE SCALE GENOMIC DNA]</scope>
    <source>
        <strain evidence="2 3">1026b</strain>
    </source>
</reference>
<proteinExistence type="predicted"/>
<protein>
    <submittedName>
        <fullName evidence="2">Uncharacterized protein</fullName>
    </submittedName>
</protein>
<sequence length="80" mass="9784">MRGSRASRHGRGRDVRDRHVRDRHVRDRHVRNRHVRNRHVRDRHVPLMRGGRLRARFGKMRVSGARSRRRVASFWYPTRS</sequence>
<feature type="compositionally biased region" description="Basic residues" evidence="1">
    <location>
        <begin position="1"/>
        <end position="11"/>
    </location>
</feature>
<dbReference type="KEGG" id="bpz:BP1026B_I1223"/>
<dbReference type="Proteomes" id="UP000010087">
    <property type="component" value="Chromosome 1"/>
</dbReference>
<feature type="region of interest" description="Disordered" evidence="1">
    <location>
        <begin position="1"/>
        <end position="42"/>
    </location>
</feature>
<evidence type="ECO:0000313" key="3">
    <source>
        <dbReference type="Proteomes" id="UP000010087"/>
    </source>
</evidence>
<gene>
    <name evidence="2" type="ordered locus">BP1026B_I1223</name>
</gene>
<feature type="compositionally biased region" description="Basic residues" evidence="1">
    <location>
        <begin position="21"/>
        <end position="42"/>
    </location>
</feature>
<dbReference type="EMBL" id="CP002833">
    <property type="protein sequence ID" value="AFI65865.1"/>
    <property type="molecule type" value="Genomic_DNA"/>
</dbReference>
<dbReference type="AlphaFoldDB" id="A0A0H3HLS2"/>
<evidence type="ECO:0000313" key="2">
    <source>
        <dbReference type="EMBL" id="AFI65865.1"/>
    </source>
</evidence>
<accession>A0A0H3HLS2</accession>